<reference evidence="1 2" key="1">
    <citation type="submission" date="2018-05" db="EMBL/GenBank/DDBJ databases">
        <title>Genomic Encyclopedia of Type Strains, Phase IV (KMG-V): Genome sequencing to study the core and pangenomes of soil and plant-associated prokaryotes.</title>
        <authorList>
            <person name="Whitman W."/>
        </authorList>
    </citation>
    <scope>NUCLEOTIDE SEQUENCE [LARGE SCALE GENOMIC DNA]</scope>
    <source>
        <strain evidence="1 2">SLV-132</strain>
    </source>
</reference>
<keyword evidence="2" id="KW-1185">Reference proteome</keyword>
<protein>
    <submittedName>
        <fullName evidence="1">Uncharacterized protein</fullName>
    </submittedName>
</protein>
<dbReference type="EMBL" id="QGGT01000001">
    <property type="protein sequence ID" value="PWK36808.1"/>
    <property type="molecule type" value="Genomic_DNA"/>
</dbReference>
<dbReference type="AlphaFoldDB" id="A0A316EZE4"/>
<accession>A0A316EZE4</accession>
<gene>
    <name evidence="1" type="ORF">C7419_101675</name>
</gene>
<dbReference type="Proteomes" id="UP000245754">
    <property type="component" value="Unassembled WGS sequence"/>
</dbReference>
<name>A0A316EZE4_9BURK</name>
<proteinExistence type="predicted"/>
<sequence length="201" mass="22311">MKELESFEVVYHGPALDSPEADNTHLIPALAAIADLFTEVTTATNGRRIGLRVATESRPNVGAFHMVFTLSRAPRLPRHYTHASASSALAMPSVLAQLSLPKMSLIWFIRTLRGRAPCKVVDCGTYYNVGITETECVDVGARTLRLWCNPRVRTSLETALSPLHREGINTFSMLRDGNPWLTIHKDELDHFKAGPHGECYL</sequence>
<dbReference type="RefSeq" id="WP_146208381.1">
    <property type="nucleotide sequence ID" value="NZ_QGGT01000001.1"/>
</dbReference>
<comment type="caution">
    <text evidence="1">The sequence shown here is derived from an EMBL/GenBank/DDBJ whole genome shotgun (WGS) entry which is preliminary data.</text>
</comment>
<evidence type="ECO:0000313" key="2">
    <source>
        <dbReference type="Proteomes" id="UP000245754"/>
    </source>
</evidence>
<organism evidence="1 2">
    <name type="scientific">Cupriavidus plantarum</name>
    <dbReference type="NCBI Taxonomy" id="942865"/>
    <lineage>
        <taxon>Bacteria</taxon>
        <taxon>Pseudomonadati</taxon>
        <taxon>Pseudomonadota</taxon>
        <taxon>Betaproteobacteria</taxon>
        <taxon>Burkholderiales</taxon>
        <taxon>Burkholderiaceae</taxon>
        <taxon>Cupriavidus</taxon>
    </lineage>
</organism>
<evidence type="ECO:0000313" key="1">
    <source>
        <dbReference type="EMBL" id="PWK36808.1"/>
    </source>
</evidence>